<evidence type="ECO:0000313" key="4">
    <source>
        <dbReference type="Proteomes" id="UP000031572"/>
    </source>
</evidence>
<dbReference type="STRING" id="709839.TSA66_00135"/>
<dbReference type="EMBL" id="JWJG01000002">
    <property type="protein sequence ID" value="KIF84173.1"/>
    <property type="molecule type" value="Genomic_DNA"/>
</dbReference>
<protein>
    <recommendedName>
        <fullName evidence="1">Glycosyltransferase 2-like domain-containing protein</fullName>
    </recommendedName>
</protein>
<gene>
    <name evidence="3" type="ORF">TSA66_00135</name>
    <name evidence="2" type="ORF">TSA66_20865</name>
</gene>
<dbReference type="Proteomes" id="UP000031572">
    <property type="component" value="Unassembled WGS sequence"/>
</dbReference>
<keyword evidence="4" id="KW-1185">Reference proteome</keyword>
<sequence>MMKYSVVMAAHRPDHFLLQAVRSVELAISDDDAELIVVANGFNRHAVVDVLVRAKISDKVRVEVTEMPSLIYALNRGIELARGEYIARFDADDICLPNRFRTQHEIATKTGADFIFSDAEIIDAAGGLTGQRKIADRGLMKACGPIHPTAFMRREALLKLGGYGNLEFSEDYHLWLRASSEGYHLVVDHTPVIQYRVHSEQATDKSKLVDTFATNIGIKLIIGMRKRNPKIFFGAAIDTFYLVYRKCRAAFS</sequence>
<dbReference type="Pfam" id="PF00535">
    <property type="entry name" value="Glycos_transf_2"/>
    <property type="match status" value="1"/>
</dbReference>
<dbReference type="RefSeq" id="WP_040038474.1">
    <property type="nucleotide sequence ID" value="NZ_JWJG01000002.1"/>
</dbReference>
<comment type="caution">
    <text evidence="3">The sequence shown here is derived from an EMBL/GenBank/DDBJ whole genome shotgun (WGS) entry which is preliminary data.</text>
</comment>
<dbReference type="InterPro" id="IPR001173">
    <property type="entry name" value="Glyco_trans_2-like"/>
</dbReference>
<evidence type="ECO:0000259" key="1">
    <source>
        <dbReference type="Pfam" id="PF00535"/>
    </source>
</evidence>
<dbReference type="Gene3D" id="3.90.550.10">
    <property type="entry name" value="Spore Coat Polysaccharide Biosynthesis Protein SpsA, Chain A"/>
    <property type="match status" value="1"/>
</dbReference>
<evidence type="ECO:0000313" key="2">
    <source>
        <dbReference type="EMBL" id="KIF82723.1"/>
    </source>
</evidence>
<dbReference type="OrthoDB" id="9802649at2"/>
<dbReference type="GO" id="GO:0016758">
    <property type="term" value="F:hexosyltransferase activity"/>
    <property type="evidence" value="ECO:0007669"/>
    <property type="project" value="UniProtKB-ARBA"/>
</dbReference>
<accession>A0A0C1YB09</accession>
<dbReference type="EMBL" id="JWJG01000028">
    <property type="protein sequence ID" value="KIF82723.1"/>
    <property type="molecule type" value="Genomic_DNA"/>
</dbReference>
<dbReference type="PANTHER" id="PTHR22916:SF3">
    <property type="entry name" value="UDP-GLCNAC:BETAGAL BETA-1,3-N-ACETYLGLUCOSAMINYLTRANSFERASE-LIKE PROTEIN 1"/>
    <property type="match status" value="1"/>
</dbReference>
<name>A0A0C1YB09_9BURK</name>
<dbReference type="PANTHER" id="PTHR22916">
    <property type="entry name" value="GLYCOSYLTRANSFERASE"/>
    <property type="match status" value="1"/>
</dbReference>
<evidence type="ECO:0000313" key="3">
    <source>
        <dbReference type="EMBL" id="KIF84173.1"/>
    </source>
</evidence>
<dbReference type="SUPFAM" id="SSF53448">
    <property type="entry name" value="Nucleotide-diphospho-sugar transferases"/>
    <property type="match status" value="1"/>
</dbReference>
<reference evidence="3 4" key="1">
    <citation type="submission" date="2014-12" db="EMBL/GenBank/DDBJ databases">
        <title>Denitrispirillum autotrophicum gen. nov., sp. nov., Denitrifying, Facultatively Autotrophic Bacteria Isolated from Rice Paddy Soil.</title>
        <authorList>
            <person name="Ishii S."/>
            <person name="Ashida N."/>
            <person name="Ohno H."/>
            <person name="Otsuka S."/>
            <person name="Yokota A."/>
            <person name="Senoo K."/>
        </authorList>
    </citation>
    <scope>NUCLEOTIDE SEQUENCE [LARGE SCALE GENOMIC DNA]</scope>
    <source>
        <strain evidence="3 4">TSA66</strain>
    </source>
</reference>
<dbReference type="InterPro" id="IPR029044">
    <property type="entry name" value="Nucleotide-diphossugar_trans"/>
</dbReference>
<proteinExistence type="predicted"/>
<dbReference type="AlphaFoldDB" id="A0A0C1YB09"/>
<organism evidence="3 4">
    <name type="scientific">Noviherbaspirillum autotrophicum</name>
    <dbReference type="NCBI Taxonomy" id="709839"/>
    <lineage>
        <taxon>Bacteria</taxon>
        <taxon>Pseudomonadati</taxon>
        <taxon>Pseudomonadota</taxon>
        <taxon>Betaproteobacteria</taxon>
        <taxon>Burkholderiales</taxon>
        <taxon>Oxalobacteraceae</taxon>
        <taxon>Noviherbaspirillum</taxon>
    </lineage>
</organism>
<feature type="domain" description="Glycosyltransferase 2-like" evidence="1">
    <location>
        <begin position="5"/>
        <end position="133"/>
    </location>
</feature>